<evidence type="ECO:0000256" key="3">
    <source>
        <dbReference type="ARBA" id="ARBA00022842"/>
    </source>
</evidence>
<dbReference type="AlphaFoldDB" id="A0A0W0D3S5"/>
<dbReference type="PROSITE" id="PS51706">
    <property type="entry name" value="G_ENGB"/>
    <property type="match status" value="1"/>
</dbReference>
<evidence type="ECO:0000313" key="7">
    <source>
        <dbReference type="Proteomes" id="UP000054886"/>
    </source>
</evidence>
<dbReference type="InterPro" id="IPR006073">
    <property type="entry name" value="GTP-bd"/>
</dbReference>
<keyword evidence="4" id="KW-0342">GTP-binding</keyword>
<keyword evidence="2" id="KW-0547">Nucleotide-binding</keyword>
<dbReference type="PANTHER" id="PTHR46498">
    <property type="entry name" value="GTP-BINDING PROTEIN 8"/>
    <property type="match status" value="1"/>
</dbReference>
<dbReference type="VEuPathDB" id="FungiDB:GWK60_M01023"/>
<dbReference type="Gene3D" id="3.40.50.300">
    <property type="entry name" value="P-loop containing nucleotide triphosphate hydrolases"/>
    <property type="match status" value="1"/>
</dbReference>
<feature type="domain" description="EngB-type G" evidence="5">
    <location>
        <begin position="137"/>
        <end position="317"/>
    </location>
</feature>
<keyword evidence="1" id="KW-0479">Metal-binding</keyword>
<dbReference type="EMBL" id="LLZZ01000106">
    <property type="protein sequence ID" value="KTB07984.1"/>
    <property type="molecule type" value="Genomic_DNA"/>
</dbReference>
<dbReference type="Pfam" id="PF01926">
    <property type="entry name" value="MMR_HSR1"/>
    <property type="match status" value="1"/>
</dbReference>
<dbReference type="PANTHER" id="PTHR46498:SF1">
    <property type="entry name" value="GTP-BINDING PROTEIN 8"/>
    <property type="match status" value="1"/>
</dbReference>
<dbReference type="SUPFAM" id="SSF52540">
    <property type="entry name" value="P-loop containing nucleoside triphosphate hydrolases"/>
    <property type="match status" value="1"/>
</dbReference>
<dbReference type="CDD" id="cd01876">
    <property type="entry name" value="YihA_EngB"/>
    <property type="match status" value="1"/>
</dbReference>
<dbReference type="InterPro" id="IPR027417">
    <property type="entry name" value="P-loop_NTPase"/>
</dbReference>
<dbReference type="GO" id="GO:0005525">
    <property type="term" value="F:GTP binding"/>
    <property type="evidence" value="ECO:0007669"/>
    <property type="project" value="UniProtKB-KW"/>
</dbReference>
<dbReference type="InterPro" id="IPR030393">
    <property type="entry name" value="G_ENGB_dom"/>
</dbReference>
<dbReference type="VEuPathDB" id="FungiDB:CAGL0M01122g"/>
<dbReference type="GO" id="GO:0046872">
    <property type="term" value="F:metal ion binding"/>
    <property type="evidence" value="ECO:0007669"/>
    <property type="project" value="UniProtKB-KW"/>
</dbReference>
<dbReference type="GO" id="GO:0070125">
    <property type="term" value="P:mitochondrial translational elongation"/>
    <property type="evidence" value="ECO:0007669"/>
    <property type="project" value="EnsemblFungi"/>
</dbReference>
<dbReference type="Proteomes" id="UP000054886">
    <property type="component" value="Unassembled WGS sequence"/>
</dbReference>
<evidence type="ECO:0000256" key="4">
    <source>
        <dbReference type="ARBA" id="ARBA00023134"/>
    </source>
</evidence>
<evidence type="ECO:0000256" key="1">
    <source>
        <dbReference type="ARBA" id="ARBA00022723"/>
    </source>
</evidence>
<name>A0A0W0D3S5_CANGB</name>
<reference evidence="6 7" key="1">
    <citation type="submission" date="2015-10" db="EMBL/GenBank/DDBJ databases">
        <title>Draft genomes sequences of Candida glabrata isolates 1A, 1B, 2A, 2B, 3A and 3B.</title>
        <authorList>
            <person name="Haavelsrud O.E."/>
            <person name="Gaustad P."/>
        </authorList>
    </citation>
    <scope>NUCLEOTIDE SEQUENCE [LARGE SCALE GENOMIC DNA]</scope>
    <source>
        <strain evidence="6">910700640</strain>
    </source>
</reference>
<dbReference type="InterPro" id="IPR052279">
    <property type="entry name" value="EngB_GTPase"/>
</dbReference>
<keyword evidence="3" id="KW-0460">Magnesium</keyword>
<gene>
    <name evidence="6" type="ORF">AO440_003904</name>
</gene>
<protein>
    <submittedName>
        <fullName evidence="6">MIOREX complex component 8</fullName>
    </submittedName>
</protein>
<dbReference type="GO" id="GO:0099617">
    <property type="term" value="C:matrix side of mitochondrial inner membrane"/>
    <property type="evidence" value="ECO:0007669"/>
    <property type="project" value="EnsemblFungi"/>
</dbReference>
<evidence type="ECO:0000259" key="5">
    <source>
        <dbReference type="PROSITE" id="PS51706"/>
    </source>
</evidence>
<accession>A0A0W0D3S5</accession>
<evidence type="ECO:0000256" key="2">
    <source>
        <dbReference type="ARBA" id="ARBA00022741"/>
    </source>
</evidence>
<dbReference type="VEuPathDB" id="FungiDB:GVI51_M01023"/>
<dbReference type="VEuPathDB" id="FungiDB:B1J91_M01122g"/>
<comment type="caution">
    <text evidence="6">The sequence shown here is derived from an EMBL/GenBank/DDBJ whole genome shotgun (WGS) entry which is preliminary data.</text>
</comment>
<evidence type="ECO:0000313" key="6">
    <source>
        <dbReference type="EMBL" id="KTB07984.1"/>
    </source>
</evidence>
<dbReference type="GO" id="GO:0070124">
    <property type="term" value="P:mitochondrial translational initiation"/>
    <property type="evidence" value="ECO:0007669"/>
    <property type="project" value="EnsemblFungi"/>
</dbReference>
<proteinExistence type="predicted"/>
<sequence length="328" mass="37218">MSSGKISGRNAINIVKNVKVKPTSDSLISGSNKVNVKRSGLLSKPHKKHASSDKSHSWINLNKYMNNSYAYPSASQLNAINHFFNRAECKYEWSVADFGNIPSEQMKSVYGHNSGMNHEGGKLYNGKTRYPFQLLNPLPEIAFLGKTNVGKSTILNNLITSFKQKDLDVHARMSNRAGFTKTLNCYNVGNKFRIIDTPGYGFHSAIEQGNVTLDYLSNRKELKRCFLLISAKKEISEHDRYLMDLMTESGIPFELIFSKMDKVTDVDEFVQWIDSSGLRNLPTLPKLIFTNSMVSKFIKKRYGVDLLRYSIFEACNLDPSVKPERIKY</sequence>
<organism evidence="6 7">
    <name type="scientific">Candida glabrata</name>
    <name type="common">Yeast</name>
    <name type="synonym">Torulopsis glabrata</name>
    <dbReference type="NCBI Taxonomy" id="5478"/>
    <lineage>
        <taxon>Eukaryota</taxon>
        <taxon>Fungi</taxon>
        <taxon>Dikarya</taxon>
        <taxon>Ascomycota</taxon>
        <taxon>Saccharomycotina</taxon>
        <taxon>Saccharomycetes</taxon>
        <taxon>Saccharomycetales</taxon>
        <taxon>Saccharomycetaceae</taxon>
        <taxon>Nakaseomyces</taxon>
    </lineage>
</organism>